<dbReference type="EMBL" id="JAHLKM010000011">
    <property type="protein sequence ID" value="MCQ4333719.1"/>
    <property type="molecule type" value="Genomic_DNA"/>
</dbReference>
<dbReference type="Pfam" id="PF01425">
    <property type="entry name" value="Amidase"/>
    <property type="match status" value="1"/>
</dbReference>
<reference evidence="3" key="1">
    <citation type="journal article" date="2023" name="Front. Microbiol.">
        <title>Genomic-based phylogenetic and metabolic analyses of the genus Natronomonas, and description of Natronomonas aquatica sp. nov.</title>
        <authorList>
            <person name="Garcia-Roldan A."/>
            <person name="Duran-Viseras A."/>
            <person name="de la Haba R.R."/>
            <person name="Corral P."/>
            <person name="Sanchez-Porro C."/>
            <person name="Ventosa A."/>
        </authorList>
    </citation>
    <scope>NUCLEOTIDE SEQUENCE</scope>
    <source>
        <strain evidence="3">F2-12</strain>
    </source>
</reference>
<dbReference type="Proteomes" id="UP001139494">
    <property type="component" value="Unassembled WGS sequence"/>
</dbReference>
<gene>
    <name evidence="3" type="ORF">KM295_09555</name>
</gene>
<dbReference type="SUPFAM" id="SSF75304">
    <property type="entry name" value="Amidase signature (AS) enzymes"/>
    <property type="match status" value="1"/>
</dbReference>
<protein>
    <submittedName>
        <fullName evidence="3">Amidase</fullName>
    </submittedName>
</protein>
<dbReference type="AlphaFoldDB" id="A0A9R1D4U4"/>
<evidence type="ECO:0000313" key="3">
    <source>
        <dbReference type="EMBL" id="MCQ4333719.1"/>
    </source>
</evidence>
<comment type="caution">
    <text evidence="3">The sequence shown here is derived from an EMBL/GenBank/DDBJ whole genome shotgun (WGS) entry which is preliminary data.</text>
</comment>
<dbReference type="InterPro" id="IPR000120">
    <property type="entry name" value="Amidase"/>
</dbReference>
<evidence type="ECO:0000259" key="2">
    <source>
        <dbReference type="Pfam" id="PF01425"/>
    </source>
</evidence>
<dbReference type="InterPro" id="IPR036928">
    <property type="entry name" value="AS_sf"/>
</dbReference>
<name>A0A9R1D4U4_9EURY</name>
<keyword evidence="4" id="KW-1185">Reference proteome</keyword>
<evidence type="ECO:0000256" key="1">
    <source>
        <dbReference type="SAM" id="MobiDB-lite"/>
    </source>
</evidence>
<dbReference type="RefSeq" id="WP_256029746.1">
    <property type="nucleotide sequence ID" value="NZ_JAHLKM010000011.1"/>
</dbReference>
<dbReference type="InterPro" id="IPR023631">
    <property type="entry name" value="Amidase_dom"/>
</dbReference>
<dbReference type="Gene3D" id="3.90.1300.10">
    <property type="entry name" value="Amidase signature (AS) domain"/>
    <property type="match status" value="1"/>
</dbReference>
<sequence>MTDYETLADLRRRLETGEETTAGYLGTLRERFEATEPEIEAFLDEADRWGRLETVAAEREARFREDRRPALFGVPVGVKDIFHVDGFETEAGSDVPPEALSGLESAAVTALNEAGAFVLGKTVTTEFAYFEPGPTRNPHDTDHTPGGSSSGSAAAVAAGLCPLALGSQTIGSVNRPAAFCGVVGVKPSYGRIPIGGVMPVAPSVDHVGYFTRDVHDAELAAGVLYDEWRAGFDPETRPTIGAVTGPYLEQASETGRDHFEDHVRRLREAGFDVERLDLFPNIETINRRHNRLVAAETALSHDEWFPAYGDRYAEQTRELIVDGRDLDVGSLADARAGRSSLREAVHEAIEGAAVDVIVSPSAPGPAPEGLESTGDPVMNLPWTHAGLPTVTLPASRTDDGLPIGLQCTARFGADEWLLGWCESLSAALGGSATAA</sequence>
<evidence type="ECO:0000313" key="4">
    <source>
        <dbReference type="Proteomes" id="UP001139494"/>
    </source>
</evidence>
<dbReference type="GO" id="GO:0003824">
    <property type="term" value="F:catalytic activity"/>
    <property type="evidence" value="ECO:0007669"/>
    <property type="project" value="InterPro"/>
</dbReference>
<proteinExistence type="predicted"/>
<dbReference type="PANTHER" id="PTHR11895:SF67">
    <property type="entry name" value="AMIDASE DOMAIN-CONTAINING PROTEIN"/>
    <property type="match status" value="1"/>
</dbReference>
<dbReference type="PANTHER" id="PTHR11895">
    <property type="entry name" value="TRANSAMIDASE"/>
    <property type="match status" value="1"/>
</dbReference>
<feature type="domain" description="Amidase" evidence="2">
    <location>
        <begin position="29"/>
        <end position="418"/>
    </location>
</feature>
<organism evidence="3 4">
    <name type="scientific">Natronomonas aquatica</name>
    <dbReference type="NCBI Taxonomy" id="2841590"/>
    <lineage>
        <taxon>Archaea</taxon>
        <taxon>Methanobacteriati</taxon>
        <taxon>Methanobacteriota</taxon>
        <taxon>Stenosarchaea group</taxon>
        <taxon>Halobacteria</taxon>
        <taxon>Halobacteriales</taxon>
        <taxon>Natronomonadaceae</taxon>
        <taxon>Natronomonas</taxon>
    </lineage>
</organism>
<feature type="region of interest" description="Disordered" evidence="1">
    <location>
        <begin position="132"/>
        <end position="151"/>
    </location>
</feature>
<accession>A0A9R1D4U4</accession>